<dbReference type="Proteomes" id="UP001228049">
    <property type="component" value="Unassembled WGS sequence"/>
</dbReference>
<feature type="domain" description="PLOD1-3-like GT" evidence="2">
    <location>
        <begin position="27"/>
        <end position="125"/>
    </location>
</feature>
<dbReference type="AlphaFoldDB" id="A0AAD9BV93"/>
<evidence type="ECO:0000256" key="1">
    <source>
        <dbReference type="SAM" id="SignalP"/>
    </source>
</evidence>
<feature type="chain" id="PRO_5042073948" evidence="1">
    <location>
        <begin position="22"/>
        <end position="127"/>
    </location>
</feature>
<dbReference type="GO" id="GO:0033823">
    <property type="term" value="F:procollagen glucosyltransferase activity"/>
    <property type="evidence" value="ECO:0007669"/>
    <property type="project" value="TreeGrafter"/>
</dbReference>
<dbReference type="InterPro" id="IPR057589">
    <property type="entry name" value="GT_PLOD"/>
</dbReference>
<dbReference type="EMBL" id="JASDAP010000016">
    <property type="protein sequence ID" value="KAK1889682.1"/>
    <property type="molecule type" value="Genomic_DNA"/>
</dbReference>
<accession>A0AAD9BV93</accession>
<gene>
    <name evidence="3" type="ORF">KUDE01_014357</name>
</gene>
<sequence>MSACRLLCLLALSFLQSSVWAGPLSPAGPEELLSKFSRLSHRVVFSAEGFCWPDQRLANKYPEVHSGKRYLNSGGFMGFASDLSLMVQQWKYKDNDDDQLFYTKIYLDRVQRTKFNMTLDHRSNLPT</sequence>
<name>A0AAD9BV93_DISEL</name>
<organism evidence="3 4">
    <name type="scientific">Dissostichus eleginoides</name>
    <name type="common">Patagonian toothfish</name>
    <name type="synonym">Dissostichus amissus</name>
    <dbReference type="NCBI Taxonomy" id="100907"/>
    <lineage>
        <taxon>Eukaryota</taxon>
        <taxon>Metazoa</taxon>
        <taxon>Chordata</taxon>
        <taxon>Craniata</taxon>
        <taxon>Vertebrata</taxon>
        <taxon>Euteleostomi</taxon>
        <taxon>Actinopterygii</taxon>
        <taxon>Neopterygii</taxon>
        <taxon>Teleostei</taxon>
        <taxon>Neoteleostei</taxon>
        <taxon>Acanthomorphata</taxon>
        <taxon>Eupercaria</taxon>
        <taxon>Perciformes</taxon>
        <taxon>Notothenioidei</taxon>
        <taxon>Nototheniidae</taxon>
        <taxon>Dissostichus</taxon>
    </lineage>
</organism>
<proteinExistence type="predicted"/>
<dbReference type="PANTHER" id="PTHR10730:SF7">
    <property type="entry name" value="MULTIFUNCTIONAL PROCOLLAGEN LYSINE HYDROXYLASE AND GLYCOSYLTRANSFERASE LH3"/>
    <property type="match status" value="1"/>
</dbReference>
<comment type="caution">
    <text evidence="3">The sequence shown here is derived from an EMBL/GenBank/DDBJ whole genome shotgun (WGS) entry which is preliminary data.</text>
</comment>
<protein>
    <submittedName>
        <fullName evidence="3">Procollagen-lysine2-oxoglutarate 5-dioxygenase 2</fullName>
    </submittedName>
</protein>
<reference evidence="3" key="1">
    <citation type="submission" date="2023-04" db="EMBL/GenBank/DDBJ databases">
        <title>Chromosome-level genome of Chaenocephalus aceratus.</title>
        <authorList>
            <person name="Park H."/>
        </authorList>
    </citation>
    <scope>NUCLEOTIDE SEQUENCE</scope>
    <source>
        <strain evidence="3">DE</strain>
        <tissue evidence="3">Muscle</tissue>
    </source>
</reference>
<dbReference type="PANTHER" id="PTHR10730">
    <property type="entry name" value="PROCOLLAGEN-LYSINE,2-OXOGLUTARATE 5-DIOXYGENASE/GLYCOSYLTRANSFERASE 25 FAMILY MEMBER"/>
    <property type="match status" value="1"/>
</dbReference>
<evidence type="ECO:0000313" key="4">
    <source>
        <dbReference type="Proteomes" id="UP001228049"/>
    </source>
</evidence>
<dbReference type="GO" id="GO:0005783">
    <property type="term" value="C:endoplasmic reticulum"/>
    <property type="evidence" value="ECO:0007669"/>
    <property type="project" value="TreeGrafter"/>
</dbReference>
<keyword evidence="1" id="KW-0732">Signal</keyword>
<dbReference type="Pfam" id="PF25342">
    <property type="entry name" value="GT_PLOD"/>
    <property type="match status" value="1"/>
</dbReference>
<evidence type="ECO:0000259" key="2">
    <source>
        <dbReference type="Pfam" id="PF25342"/>
    </source>
</evidence>
<keyword evidence="4" id="KW-1185">Reference proteome</keyword>
<dbReference type="InterPro" id="IPR050757">
    <property type="entry name" value="Collagen_mod_GT25"/>
</dbReference>
<evidence type="ECO:0000313" key="3">
    <source>
        <dbReference type="EMBL" id="KAK1889682.1"/>
    </source>
</evidence>
<dbReference type="GO" id="GO:0008475">
    <property type="term" value="F:procollagen-lysine 5-dioxygenase activity"/>
    <property type="evidence" value="ECO:0007669"/>
    <property type="project" value="TreeGrafter"/>
</dbReference>
<feature type="signal peptide" evidence="1">
    <location>
        <begin position="1"/>
        <end position="21"/>
    </location>
</feature>